<keyword evidence="1" id="KW-1133">Transmembrane helix</keyword>
<evidence type="ECO:0000313" key="2">
    <source>
        <dbReference type="EMBL" id="SPF47910.1"/>
    </source>
</evidence>
<dbReference type="AlphaFoldDB" id="A0A2U3L7W4"/>
<reference evidence="3" key="1">
    <citation type="submission" date="2018-02" db="EMBL/GenBank/DDBJ databases">
        <authorList>
            <person name="Hausmann B."/>
        </authorList>
    </citation>
    <scope>NUCLEOTIDE SEQUENCE [LARGE SCALE GENOMIC DNA]</scope>
    <source>
        <strain evidence="3">Peat soil MAG SbF1</strain>
    </source>
</reference>
<evidence type="ECO:0000313" key="3">
    <source>
        <dbReference type="Proteomes" id="UP000238916"/>
    </source>
</evidence>
<accession>A0A2U3L7W4</accession>
<evidence type="ECO:0000256" key="1">
    <source>
        <dbReference type="SAM" id="Phobius"/>
    </source>
</evidence>
<dbReference type="Proteomes" id="UP000238916">
    <property type="component" value="Unassembled WGS sequence"/>
</dbReference>
<name>A0A2U3L7W4_9FIRM</name>
<keyword evidence="1" id="KW-0472">Membrane</keyword>
<proteinExistence type="predicted"/>
<organism evidence="2 3">
    <name type="scientific">Candidatus Desulfosporosinus infrequens</name>
    <dbReference type="NCBI Taxonomy" id="2043169"/>
    <lineage>
        <taxon>Bacteria</taxon>
        <taxon>Bacillati</taxon>
        <taxon>Bacillota</taxon>
        <taxon>Clostridia</taxon>
        <taxon>Eubacteriales</taxon>
        <taxon>Desulfitobacteriaceae</taxon>
        <taxon>Desulfosporosinus</taxon>
    </lineage>
</organism>
<gene>
    <name evidence="2" type="ORF">SBF1_3980003</name>
</gene>
<dbReference type="EMBL" id="OMOF01000332">
    <property type="protein sequence ID" value="SPF47910.1"/>
    <property type="molecule type" value="Genomic_DNA"/>
</dbReference>
<protein>
    <submittedName>
        <fullName evidence="2">Uncharacterized protein</fullName>
    </submittedName>
</protein>
<sequence length="45" mass="5407">MELKPKSCFYYIVYPNFSVKLLLWLDLFGQFLFYPLELVKVGKES</sequence>
<keyword evidence="1" id="KW-0812">Transmembrane</keyword>
<feature type="transmembrane region" description="Helical" evidence="1">
    <location>
        <begin position="12"/>
        <end position="33"/>
    </location>
</feature>